<name>A0A498R2L4_9FIRM</name>
<proteinExistence type="predicted"/>
<evidence type="ECO:0000313" key="7">
    <source>
        <dbReference type="EMBL" id="VBB05704.1"/>
    </source>
</evidence>
<sequence length="291" mass="33322">MNDKIDIFWPVPGFNITTITGETYTLGNVINEGGCAFVLDGIDSFGNPVALKLFKPALRSFEDVKTQWENECKLFEKLRHPNIVAIYDHFIYGNLFYIVLERANDSVYNLVNKFGPIPELTVIEMTRQLLFAIHFIHKNNIVHRDITIYNILYFQEVPSSKLIFKISDFGISKDFSEICPWQPHVCSTNIAHPTFIPPELLLPQYGYTSEQSDLYHLGLVLLYALTGNLPINELMSKEEITQAILKGRPRIAAEKLNSPLGYFISILLRRRQEYRYSSALEAWTALKASPV</sequence>
<dbReference type="PANTHER" id="PTHR24345:SF91">
    <property type="entry name" value="SERINE_THREONINE-PROTEIN KINASE PLK4"/>
    <property type="match status" value="1"/>
</dbReference>
<dbReference type="GO" id="GO:0004674">
    <property type="term" value="F:protein serine/threonine kinase activity"/>
    <property type="evidence" value="ECO:0007669"/>
    <property type="project" value="UniProtKB-KW"/>
</dbReference>
<keyword evidence="1" id="KW-0723">Serine/threonine-protein kinase</keyword>
<evidence type="ECO:0000256" key="4">
    <source>
        <dbReference type="ARBA" id="ARBA00022777"/>
    </source>
</evidence>
<keyword evidence="4 7" id="KW-0418">Kinase</keyword>
<gene>
    <name evidence="7" type="ORF">LUCI_0915</name>
</gene>
<dbReference type="Pfam" id="PF00069">
    <property type="entry name" value="Pkinase"/>
    <property type="match status" value="1"/>
</dbReference>
<dbReference type="CDD" id="cd14014">
    <property type="entry name" value="STKc_PknB_like"/>
    <property type="match status" value="1"/>
</dbReference>
<dbReference type="AlphaFoldDB" id="A0A498R2L4"/>
<keyword evidence="3" id="KW-0547">Nucleotide-binding</keyword>
<dbReference type="EMBL" id="UPPP01000058">
    <property type="protein sequence ID" value="VBB05704.1"/>
    <property type="molecule type" value="Genomic_DNA"/>
</dbReference>
<dbReference type="PANTHER" id="PTHR24345">
    <property type="entry name" value="SERINE/THREONINE-PROTEIN KINASE PLK"/>
    <property type="match status" value="1"/>
</dbReference>
<keyword evidence="8" id="KW-1185">Reference proteome</keyword>
<dbReference type="Gene3D" id="1.10.510.10">
    <property type="entry name" value="Transferase(Phosphotransferase) domain 1"/>
    <property type="match status" value="1"/>
</dbReference>
<dbReference type="PROSITE" id="PS50011">
    <property type="entry name" value="PROTEIN_KINASE_DOM"/>
    <property type="match status" value="1"/>
</dbReference>
<protein>
    <submittedName>
        <fullName evidence="7">Tyrosine-protein kinase active site</fullName>
    </submittedName>
</protein>
<evidence type="ECO:0000313" key="8">
    <source>
        <dbReference type="Proteomes" id="UP000277811"/>
    </source>
</evidence>
<evidence type="ECO:0000256" key="1">
    <source>
        <dbReference type="ARBA" id="ARBA00022527"/>
    </source>
</evidence>
<evidence type="ECO:0000256" key="3">
    <source>
        <dbReference type="ARBA" id="ARBA00022741"/>
    </source>
</evidence>
<dbReference type="PROSITE" id="PS00109">
    <property type="entry name" value="PROTEIN_KINASE_TYR"/>
    <property type="match status" value="1"/>
</dbReference>
<dbReference type="SUPFAM" id="SSF56112">
    <property type="entry name" value="Protein kinase-like (PK-like)"/>
    <property type="match status" value="1"/>
</dbReference>
<keyword evidence="5" id="KW-0067">ATP-binding</keyword>
<dbReference type="InterPro" id="IPR008266">
    <property type="entry name" value="Tyr_kinase_AS"/>
</dbReference>
<evidence type="ECO:0000256" key="5">
    <source>
        <dbReference type="ARBA" id="ARBA00022840"/>
    </source>
</evidence>
<dbReference type="RefSeq" id="WP_165865886.1">
    <property type="nucleotide sequence ID" value="NZ_UPPP01000058.1"/>
</dbReference>
<dbReference type="InterPro" id="IPR011009">
    <property type="entry name" value="Kinase-like_dom_sf"/>
</dbReference>
<evidence type="ECO:0000259" key="6">
    <source>
        <dbReference type="PROSITE" id="PS50011"/>
    </source>
</evidence>
<reference evidence="7 8" key="1">
    <citation type="submission" date="2018-06" db="EMBL/GenBank/DDBJ databases">
        <authorList>
            <person name="Strepis N."/>
        </authorList>
    </citation>
    <scope>NUCLEOTIDE SEQUENCE [LARGE SCALE GENOMIC DNA]</scope>
    <source>
        <strain evidence="7">LUCI</strain>
    </source>
</reference>
<accession>A0A498R2L4</accession>
<organism evidence="7 8">
    <name type="scientific">Lucifera butyrica</name>
    <dbReference type="NCBI Taxonomy" id="1351585"/>
    <lineage>
        <taxon>Bacteria</taxon>
        <taxon>Bacillati</taxon>
        <taxon>Bacillota</taxon>
        <taxon>Negativicutes</taxon>
        <taxon>Veillonellales</taxon>
        <taxon>Veillonellaceae</taxon>
        <taxon>Lucifera</taxon>
    </lineage>
</organism>
<feature type="domain" description="Protein kinase" evidence="6">
    <location>
        <begin position="24"/>
        <end position="291"/>
    </location>
</feature>
<evidence type="ECO:0000256" key="2">
    <source>
        <dbReference type="ARBA" id="ARBA00022679"/>
    </source>
</evidence>
<dbReference type="InterPro" id="IPR000719">
    <property type="entry name" value="Prot_kinase_dom"/>
</dbReference>
<dbReference type="Proteomes" id="UP000277811">
    <property type="component" value="Unassembled WGS sequence"/>
</dbReference>
<dbReference type="GO" id="GO:0005524">
    <property type="term" value="F:ATP binding"/>
    <property type="evidence" value="ECO:0007669"/>
    <property type="project" value="UniProtKB-KW"/>
</dbReference>
<keyword evidence="2" id="KW-0808">Transferase</keyword>